<dbReference type="GO" id="GO:0016787">
    <property type="term" value="F:hydrolase activity"/>
    <property type="evidence" value="ECO:0007669"/>
    <property type="project" value="UniProtKB-KW"/>
</dbReference>
<reference evidence="4 5" key="1">
    <citation type="journal article" date="2024" name="Front Chem Biol">
        <title>Unveiling the potential of Daldinia eschscholtzii MFLUCC 19-0629 through bioactivity and bioinformatics studies for enhanced sustainable agriculture production.</title>
        <authorList>
            <person name="Brooks S."/>
            <person name="Weaver J.A."/>
            <person name="Klomchit A."/>
            <person name="Alharthi S.A."/>
            <person name="Onlamun T."/>
            <person name="Nurani R."/>
            <person name="Vong T.K."/>
            <person name="Alberti F."/>
            <person name="Greco C."/>
        </authorList>
    </citation>
    <scope>NUCLEOTIDE SEQUENCE [LARGE SCALE GENOMIC DNA]</scope>
    <source>
        <strain evidence="4">MFLUCC 19-0629</strain>
    </source>
</reference>
<name>A0AAX6MQK5_9PEZI</name>
<keyword evidence="5" id="KW-1185">Reference proteome</keyword>
<keyword evidence="2" id="KW-0378">Hydrolase</keyword>
<evidence type="ECO:0000256" key="2">
    <source>
        <dbReference type="ARBA" id="ARBA00022801"/>
    </source>
</evidence>
<feature type="domain" description="AB hydrolase-1" evidence="3">
    <location>
        <begin position="103"/>
        <end position="356"/>
    </location>
</feature>
<organism evidence="4 5">
    <name type="scientific">Daldinia eschscholtzii</name>
    <dbReference type="NCBI Taxonomy" id="292717"/>
    <lineage>
        <taxon>Eukaryota</taxon>
        <taxon>Fungi</taxon>
        <taxon>Dikarya</taxon>
        <taxon>Ascomycota</taxon>
        <taxon>Pezizomycotina</taxon>
        <taxon>Sordariomycetes</taxon>
        <taxon>Xylariomycetidae</taxon>
        <taxon>Xylariales</taxon>
        <taxon>Hypoxylaceae</taxon>
        <taxon>Daldinia</taxon>
    </lineage>
</organism>
<dbReference type="Gene3D" id="3.40.50.1820">
    <property type="entry name" value="alpha/beta hydrolase"/>
    <property type="match status" value="1"/>
</dbReference>
<dbReference type="PANTHER" id="PTHR43798">
    <property type="entry name" value="MONOACYLGLYCEROL LIPASE"/>
    <property type="match status" value="1"/>
</dbReference>
<evidence type="ECO:0000313" key="5">
    <source>
        <dbReference type="Proteomes" id="UP001369815"/>
    </source>
</evidence>
<evidence type="ECO:0000259" key="3">
    <source>
        <dbReference type="Pfam" id="PF00561"/>
    </source>
</evidence>
<evidence type="ECO:0000256" key="1">
    <source>
        <dbReference type="ARBA" id="ARBA00008645"/>
    </source>
</evidence>
<gene>
    <name evidence="4" type="ORF">Daesc_004428</name>
</gene>
<dbReference type="Pfam" id="PF00561">
    <property type="entry name" value="Abhydrolase_1"/>
    <property type="match status" value="1"/>
</dbReference>
<dbReference type="SUPFAM" id="SSF53474">
    <property type="entry name" value="alpha/beta-Hydrolases"/>
    <property type="match status" value="1"/>
</dbReference>
<dbReference type="InterPro" id="IPR000073">
    <property type="entry name" value="AB_hydrolase_1"/>
</dbReference>
<accession>A0AAX6MQK5</accession>
<comment type="caution">
    <text evidence="4">The sequence shown here is derived from an EMBL/GenBank/DDBJ whole genome shotgun (WGS) entry which is preliminary data.</text>
</comment>
<dbReference type="PANTHER" id="PTHR43798:SF14">
    <property type="entry name" value="SERINE HYDROLASE-LIKE PROTEIN DDB_G0286239"/>
    <property type="match status" value="1"/>
</dbReference>
<comment type="similarity">
    <text evidence="1">Belongs to the AB hydrolase superfamily.</text>
</comment>
<proteinExistence type="inferred from homology"/>
<dbReference type="EMBL" id="JBANMG010000004">
    <property type="protein sequence ID" value="KAK6954461.1"/>
    <property type="molecule type" value="Genomic_DNA"/>
</dbReference>
<dbReference type="InterPro" id="IPR050266">
    <property type="entry name" value="AB_hydrolase_sf"/>
</dbReference>
<sequence length="403" mass="44284">MEAGASICFGPPSGSESVSGSTAVIATTVVTTVALVTLARRALWPEKRAIIPGPLTTTLPKFSQAALAEIPYQPDAFPGARDVATPHGNIRVYEFGPENGRKVLFLHGISTSCMTLKAIAMPLVEKGCRVMLFDLFGRGFSDAPGDVPYDTRLFVTQILLVLASSPLSWTGNDGLNIVGYSLGGGIAANFAATFPHMVESLVLLAPAGLIRPENFGRASRLIFTSGIIPERVLAWFTKRRLRQPIASSVSKKVRKSIDGATSRTPLHEEAKEDYVDVAVQEAVDPVEEVPFSPFERQVLGYVHWALDYHYGFVQAFMSTIRYGPLMEQHGYWRQLAKRKPGTTAVILAKDDNLIPKDDYAEDALPLIGGKDNVYWRVVPGSHNFPFTHATETLERIYEFWNMK</sequence>
<dbReference type="InterPro" id="IPR029058">
    <property type="entry name" value="AB_hydrolase_fold"/>
</dbReference>
<evidence type="ECO:0000313" key="4">
    <source>
        <dbReference type="EMBL" id="KAK6954461.1"/>
    </source>
</evidence>
<protein>
    <recommendedName>
        <fullName evidence="3">AB hydrolase-1 domain-containing protein</fullName>
    </recommendedName>
</protein>
<dbReference type="GO" id="GO:0016020">
    <property type="term" value="C:membrane"/>
    <property type="evidence" value="ECO:0007669"/>
    <property type="project" value="TreeGrafter"/>
</dbReference>
<dbReference type="Proteomes" id="UP001369815">
    <property type="component" value="Unassembled WGS sequence"/>
</dbReference>
<dbReference type="AlphaFoldDB" id="A0AAX6MQK5"/>
<dbReference type="PRINTS" id="PR00111">
    <property type="entry name" value="ABHYDROLASE"/>
</dbReference>